<reference evidence="21" key="1">
    <citation type="journal article" date="2019" name="Zool. Scr.">
        <title>Mitochondrial genome reorganization characterizes various lineages of mesostigmatid mites (Acari: Parasitiformes).</title>
        <authorList>
            <person name="Li W.-N."/>
            <person name="Shao R."/>
            <person name="Zhang Q."/>
            <person name="Deng W."/>
            <person name="Xue X.-F."/>
        </authorList>
    </citation>
    <scope>NUCLEOTIDE SEQUENCE</scope>
</reference>
<evidence type="ECO:0000256" key="19">
    <source>
        <dbReference type="SAM" id="Phobius"/>
    </source>
</evidence>
<keyword evidence="15 21" id="KW-0496">Mitochondrion</keyword>
<feature type="transmembrane region" description="Helical" evidence="19">
    <location>
        <begin position="260"/>
        <end position="278"/>
    </location>
</feature>
<keyword evidence="6" id="KW-0813">Transport</keyword>
<feature type="transmembrane region" description="Helical" evidence="19">
    <location>
        <begin position="228"/>
        <end position="248"/>
    </location>
</feature>
<geneLocation type="mitochondrion" evidence="21"/>
<evidence type="ECO:0000256" key="15">
    <source>
        <dbReference type="ARBA" id="ARBA00023128"/>
    </source>
</evidence>
<dbReference type="PANTHER" id="PTHR46552:SF1">
    <property type="entry name" value="NADH-UBIQUINONE OXIDOREDUCTASE CHAIN 2"/>
    <property type="match status" value="1"/>
</dbReference>
<feature type="transmembrane region" description="Helical" evidence="19">
    <location>
        <begin position="299"/>
        <end position="315"/>
    </location>
</feature>
<dbReference type="Pfam" id="PF00361">
    <property type="entry name" value="Proton_antipo_M"/>
    <property type="match status" value="1"/>
</dbReference>
<evidence type="ECO:0000256" key="14">
    <source>
        <dbReference type="ARBA" id="ARBA00023075"/>
    </source>
</evidence>
<gene>
    <name evidence="21" type="primary">nad2</name>
</gene>
<comment type="subcellular location">
    <subcellularLocation>
        <location evidence="2">Mitochondrion inner membrane</location>
        <topology evidence="2">Multi-pass membrane protein</topology>
    </subcellularLocation>
</comment>
<evidence type="ECO:0000256" key="10">
    <source>
        <dbReference type="ARBA" id="ARBA00022967"/>
    </source>
</evidence>
<feature type="transmembrane region" description="Helical" evidence="19">
    <location>
        <begin position="12"/>
        <end position="34"/>
    </location>
</feature>
<dbReference type="AlphaFoldDB" id="A0A6B9WHD0"/>
<evidence type="ECO:0000256" key="13">
    <source>
        <dbReference type="ARBA" id="ARBA00023027"/>
    </source>
</evidence>
<comment type="function">
    <text evidence="1">Core subunit of the mitochondrial membrane respiratory chain NADH dehydrogenase (Complex I) that is believed to belong to the minimal assembly required for catalysis. Complex I functions in the transfer of electrons from NADH to the respiratory chain. The immediate electron acceptor for the enzyme is believed to be ubiquinone.</text>
</comment>
<comment type="catalytic activity">
    <reaction evidence="18">
        <text>a ubiquinone + NADH + 5 H(+)(in) = a ubiquinol + NAD(+) + 4 H(+)(out)</text>
        <dbReference type="Rhea" id="RHEA:29091"/>
        <dbReference type="Rhea" id="RHEA-COMP:9565"/>
        <dbReference type="Rhea" id="RHEA-COMP:9566"/>
        <dbReference type="ChEBI" id="CHEBI:15378"/>
        <dbReference type="ChEBI" id="CHEBI:16389"/>
        <dbReference type="ChEBI" id="CHEBI:17976"/>
        <dbReference type="ChEBI" id="CHEBI:57540"/>
        <dbReference type="ChEBI" id="CHEBI:57945"/>
        <dbReference type="EC" id="7.1.1.2"/>
    </reaction>
</comment>
<evidence type="ECO:0000256" key="2">
    <source>
        <dbReference type="ARBA" id="ARBA00004448"/>
    </source>
</evidence>
<feature type="transmembrane region" description="Helical" evidence="19">
    <location>
        <begin position="113"/>
        <end position="131"/>
    </location>
</feature>
<evidence type="ECO:0000256" key="1">
    <source>
        <dbReference type="ARBA" id="ARBA00003257"/>
    </source>
</evidence>
<keyword evidence="8 19" id="KW-0812">Transmembrane</keyword>
<keyword evidence="16 19" id="KW-0472">Membrane</keyword>
<evidence type="ECO:0000259" key="20">
    <source>
        <dbReference type="Pfam" id="PF00361"/>
    </source>
</evidence>
<feature type="transmembrane region" description="Helical" evidence="19">
    <location>
        <begin position="190"/>
        <end position="208"/>
    </location>
</feature>
<proteinExistence type="inferred from homology"/>
<evidence type="ECO:0000256" key="3">
    <source>
        <dbReference type="ARBA" id="ARBA00007012"/>
    </source>
</evidence>
<evidence type="ECO:0000256" key="16">
    <source>
        <dbReference type="ARBA" id="ARBA00023136"/>
    </source>
</evidence>
<keyword evidence="14" id="KW-0830">Ubiquinone</keyword>
<keyword evidence="13" id="KW-0520">NAD</keyword>
<dbReference type="GO" id="GO:0008137">
    <property type="term" value="F:NADH dehydrogenase (ubiquinone) activity"/>
    <property type="evidence" value="ECO:0007669"/>
    <property type="project" value="UniProtKB-EC"/>
</dbReference>
<protein>
    <recommendedName>
        <fullName evidence="5">NADH-ubiquinone oxidoreductase chain 2</fullName>
        <ecNumber evidence="4">7.1.1.2</ecNumber>
    </recommendedName>
    <alternativeName>
        <fullName evidence="17">NADH dehydrogenase subunit 2</fullName>
    </alternativeName>
</protein>
<evidence type="ECO:0000256" key="18">
    <source>
        <dbReference type="ARBA" id="ARBA00049551"/>
    </source>
</evidence>
<feature type="transmembrane region" description="Helical" evidence="19">
    <location>
        <begin position="143"/>
        <end position="162"/>
    </location>
</feature>
<organism evidence="21">
    <name type="scientific">Macrocheles muscaedomesticae</name>
    <dbReference type="NCBI Taxonomy" id="406086"/>
    <lineage>
        <taxon>Eukaryota</taxon>
        <taxon>Metazoa</taxon>
        <taxon>Ecdysozoa</taxon>
        <taxon>Arthropoda</taxon>
        <taxon>Chelicerata</taxon>
        <taxon>Arachnida</taxon>
        <taxon>Acari</taxon>
        <taxon>Parasitiformes</taxon>
        <taxon>Mesostigmata</taxon>
        <taxon>Gamasina</taxon>
        <taxon>Eviphidoidea</taxon>
        <taxon>Macrochelidae</taxon>
        <taxon>Macrocheles</taxon>
    </lineage>
</organism>
<dbReference type="GO" id="GO:0005743">
    <property type="term" value="C:mitochondrial inner membrane"/>
    <property type="evidence" value="ECO:0007669"/>
    <property type="project" value="UniProtKB-SubCell"/>
</dbReference>
<comment type="similarity">
    <text evidence="3">Belongs to the complex I subunit 2 family.</text>
</comment>
<evidence type="ECO:0000256" key="4">
    <source>
        <dbReference type="ARBA" id="ARBA00012944"/>
    </source>
</evidence>
<feature type="transmembrane region" description="Helical" evidence="19">
    <location>
        <begin position="86"/>
        <end position="107"/>
    </location>
</feature>
<feature type="transmembrane region" description="Helical" evidence="19">
    <location>
        <begin position="59"/>
        <end position="79"/>
    </location>
</feature>
<evidence type="ECO:0000256" key="6">
    <source>
        <dbReference type="ARBA" id="ARBA00022448"/>
    </source>
</evidence>
<evidence type="ECO:0000256" key="8">
    <source>
        <dbReference type="ARBA" id="ARBA00022692"/>
    </source>
</evidence>
<evidence type="ECO:0000256" key="7">
    <source>
        <dbReference type="ARBA" id="ARBA00022660"/>
    </source>
</evidence>
<keyword evidence="10" id="KW-1278">Translocase</keyword>
<keyword evidence="9" id="KW-0999">Mitochondrion inner membrane</keyword>
<evidence type="ECO:0000256" key="11">
    <source>
        <dbReference type="ARBA" id="ARBA00022982"/>
    </source>
</evidence>
<evidence type="ECO:0000256" key="5">
    <source>
        <dbReference type="ARBA" id="ARBA00021008"/>
    </source>
</evidence>
<dbReference type="InterPro" id="IPR050175">
    <property type="entry name" value="Complex_I_Subunit_2"/>
</dbReference>
<dbReference type="EC" id="7.1.1.2" evidence="4"/>
<dbReference type="GO" id="GO:0006120">
    <property type="term" value="P:mitochondrial electron transport, NADH to ubiquinone"/>
    <property type="evidence" value="ECO:0007669"/>
    <property type="project" value="TreeGrafter"/>
</dbReference>
<dbReference type="InterPro" id="IPR001750">
    <property type="entry name" value="ND/Mrp_TM"/>
</dbReference>
<dbReference type="PANTHER" id="PTHR46552">
    <property type="entry name" value="NADH-UBIQUINONE OXIDOREDUCTASE CHAIN 2"/>
    <property type="match status" value="1"/>
</dbReference>
<sequence length="316" mass="37850">MFLSMTNCLSYFMIFFSMILCISSDNWLFMWMSMEINMMSFIPLMYNFSHESSSSMMKYFLIQTIMSNIFFFSMTIFMMKNFNQTLLTITSLSLMTKMGMAPFFFWLPPLIEHLPWMSIFFLLTIQKIIPLHIFSNINIMKNTLIMFIFMNLFMGSTLIFFVNSMRKILTYSSMTHLSWILSNMITETNWISYLIAYTFMTLTGILIFSHYNIMTLQQMPFTNINFKINLFIFILSNMGFPPFLGFYLKWMTLSNWNLNFLTNFMLILSSFTNMYFYMRCCFPLIMLQTKYSHSKQKMSSQYIMINIIINSWPLIM</sequence>
<keyword evidence="11" id="KW-0249">Electron transport</keyword>
<dbReference type="EMBL" id="MK270526">
    <property type="protein sequence ID" value="QHQ98535.1"/>
    <property type="molecule type" value="Genomic_DNA"/>
</dbReference>
<feature type="domain" description="NADH:quinone oxidoreductase/Mrp antiporter transmembrane" evidence="20">
    <location>
        <begin position="24"/>
        <end position="271"/>
    </location>
</feature>
<keyword evidence="7" id="KW-0679">Respiratory chain</keyword>
<evidence type="ECO:0000256" key="17">
    <source>
        <dbReference type="ARBA" id="ARBA00031028"/>
    </source>
</evidence>
<evidence type="ECO:0000256" key="12">
    <source>
        <dbReference type="ARBA" id="ARBA00022989"/>
    </source>
</evidence>
<evidence type="ECO:0000313" key="21">
    <source>
        <dbReference type="EMBL" id="QHQ98535.1"/>
    </source>
</evidence>
<accession>A0A6B9WHD0</accession>
<keyword evidence="12 19" id="KW-1133">Transmembrane helix</keyword>
<name>A0A6B9WHD0_9ACAR</name>
<evidence type="ECO:0000256" key="9">
    <source>
        <dbReference type="ARBA" id="ARBA00022792"/>
    </source>
</evidence>